<dbReference type="CDD" id="cd23829">
    <property type="entry name" value="RWD_RWDD2"/>
    <property type="match status" value="1"/>
</dbReference>
<dbReference type="AlphaFoldDB" id="A0A0L7KTE1"/>
<dbReference type="Proteomes" id="UP000037510">
    <property type="component" value="Unassembled WGS sequence"/>
</dbReference>
<evidence type="ECO:0000313" key="2">
    <source>
        <dbReference type="EMBL" id="KOB66294.1"/>
    </source>
</evidence>
<proteinExistence type="predicted"/>
<dbReference type="EMBL" id="JTDY01006094">
    <property type="protein sequence ID" value="KOB66294.1"/>
    <property type="molecule type" value="Genomic_DNA"/>
</dbReference>
<protein>
    <submittedName>
        <fullName evidence="2">RWD domain-containing protein 2A</fullName>
    </submittedName>
</protein>
<dbReference type="Gene3D" id="3.10.110.10">
    <property type="entry name" value="Ubiquitin Conjugating Enzyme"/>
    <property type="match status" value="1"/>
</dbReference>
<dbReference type="SUPFAM" id="SSF54495">
    <property type="entry name" value="UBC-like"/>
    <property type="match status" value="1"/>
</dbReference>
<dbReference type="STRING" id="104452.A0A0L7KTE1"/>
<dbReference type="InterPro" id="IPR006575">
    <property type="entry name" value="RWD_dom"/>
</dbReference>
<keyword evidence="3" id="KW-1185">Reference proteome</keyword>
<dbReference type="InterPro" id="IPR059181">
    <property type="entry name" value="RWDD2A-B_C"/>
</dbReference>
<dbReference type="PIRSF" id="PIRSF038021">
    <property type="entry name" value="UCP038021_RWDD2"/>
    <property type="match status" value="1"/>
</dbReference>
<comment type="caution">
    <text evidence="2">The sequence shown here is derived from an EMBL/GenBank/DDBJ whole genome shotgun (WGS) entry which is preliminary data.</text>
</comment>
<reference evidence="2 3" key="1">
    <citation type="journal article" date="2015" name="Genome Biol. Evol.">
        <title>The genome of winter moth (Operophtera brumata) provides a genomic perspective on sexual dimorphism and phenology.</title>
        <authorList>
            <person name="Derks M.F."/>
            <person name="Smit S."/>
            <person name="Salis L."/>
            <person name="Schijlen E."/>
            <person name="Bossers A."/>
            <person name="Mateman C."/>
            <person name="Pijl A.S."/>
            <person name="de Ridder D."/>
            <person name="Groenen M.A."/>
            <person name="Visser M.E."/>
            <person name="Megens H.J."/>
        </authorList>
    </citation>
    <scope>NUCLEOTIDE SEQUENCE [LARGE SCALE GENOMIC DNA]</scope>
    <source>
        <strain evidence="2">WM2013NL</strain>
        <tissue evidence="2">Head and thorax</tissue>
    </source>
</reference>
<gene>
    <name evidence="2" type="ORF">OBRU01_14785</name>
</gene>
<dbReference type="InterPro" id="IPR016135">
    <property type="entry name" value="UBQ-conjugating_enzyme/RWD"/>
</dbReference>
<dbReference type="InterPro" id="IPR010541">
    <property type="entry name" value="Prp3_C"/>
</dbReference>
<dbReference type="PANTHER" id="PTHR15955">
    <property type="entry name" value="RWD DOMAIN CONTAINING PROTEIN 2"/>
    <property type="match status" value="1"/>
</dbReference>
<dbReference type="InterPro" id="IPR017359">
    <property type="entry name" value="Phi-like"/>
</dbReference>
<dbReference type="PROSITE" id="PS50908">
    <property type="entry name" value="RWD"/>
    <property type="match status" value="1"/>
</dbReference>
<accession>A0A0L7KTE1</accession>
<name>A0A0L7KTE1_OPEBR</name>
<organism evidence="2 3">
    <name type="scientific">Operophtera brumata</name>
    <name type="common">Winter moth</name>
    <name type="synonym">Phalaena brumata</name>
    <dbReference type="NCBI Taxonomy" id="104452"/>
    <lineage>
        <taxon>Eukaryota</taxon>
        <taxon>Metazoa</taxon>
        <taxon>Ecdysozoa</taxon>
        <taxon>Arthropoda</taxon>
        <taxon>Hexapoda</taxon>
        <taxon>Insecta</taxon>
        <taxon>Pterygota</taxon>
        <taxon>Neoptera</taxon>
        <taxon>Endopterygota</taxon>
        <taxon>Lepidoptera</taxon>
        <taxon>Glossata</taxon>
        <taxon>Ditrysia</taxon>
        <taxon>Geometroidea</taxon>
        <taxon>Geometridae</taxon>
        <taxon>Larentiinae</taxon>
        <taxon>Operophtera</taxon>
    </lineage>
</organism>
<dbReference type="PANTHER" id="PTHR15955:SF8">
    <property type="entry name" value="RWD DOMAIN-CONTAINING PROTEIN 2B-RELATED"/>
    <property type="match status" value="1"/>
</dbReference>
<sequence>MPLPTEPTTIMKEFVSCLSQQLSELDLLKSMYSNHGEITIADKGILDEINKFIVGDSEFVPNNLEFAINLVISDLKLEICVNLPVNYPNVEPDIYIRCNQLNRRQESNLNAELSDYLKNNHVGEVCLYTAITWLQDNIDTISKNQNQNAELVNSGIDKLCSSSVERFTRFWIYSHHIYNKKKREEIAKKCKELKLTGFCLPGKPGVICIEGDESACKDWWQDIKSMTWKKIVIRKIETFESTEKSNYRFNNFEELHFQSSANTKHANMSEFSKFMSKHGFSDMFNELFGFNE</sequence>
<dbReference type="Pfam" id="PF06544">
    <property type="entry name" value="Prp3_C"/>
    <property type="match status" value="1"/>
</dbReference>
<dbReference type="Pfam" id="PF05773">
    <property type="entry name" value="RWD"/>
    <property type="match status" value="1"/>
</dbReference>
<evidence type="ECO:0000313" key="3">
    <source>
        <dbReference type="Proteomes" id="UP000037510"/>
    </source>
</evidence>
<evidence type="ECO:0000259" key="1">
    <source>
        <dbReference type="PROSITE" id="PS50908"/>
    </source>
</evidence>
<dbReference type="SMART" id="SM00591">
    <property type="entry name" value="RWD"/>
    <property type="match status" value="1"/>
</dbReference>
<dbReference type="CDD" id="cd24163">
    <property type="entry name" value="RWDD2_C"/>
    <property type="match status" value="1"/>
</dbReference>
<feature type="domain" description="RWD" evidence="1">
    <location>
        <begin position="23"/>
        <end position="141"/>
    </location>
</feature>